<name>A0A926FPN5_AERHY</name>
<comment type="caution">
    <text evidence="1">The sequence shown here is derived from an EMBL/GenBank/DDBJ whole genome shotgun (WGS) entry which is preliminary data.</text>
</comment>
<protein>
    <submittedName>
        <fullName evidence="1">Uncharacterized protein</fullName>
    </submittedName>
</protein>
<accession>A0A926FPN5</accession>
<organism evidence="1">
    <name type="scientific">Aeromonas hydrophila</name>
    <dbReference type="NCBI Taxonomy" id="644"/>
    <lineage>
        <taxon>Bacteria</taxon>
        <taxon>Pseudomonadati</taxon>
        <taxon>Pseudomonadota</taxon>
        <taxon>Gammaproteobacteria</taxon>
        <taxon>Aeromonadales</taxon>
        <taxon>Aeromonadaceae</taxon>
        <taxon>Aeromonas</taxon>
    </lineage>
</organism>
<evidence type="ECO:0000313" key="1">
    <source>
        <dbReference type="EMBL" id="MBC8674193.1"/>
    </source>
</evidence>
<proteinExistence type="predicted"/>
<dbReference type="EMBL" id="JACLAN010000011">
    <property type="protein sequence ID" value="MBC8674193.1"/>
    <property type="molecule type" value="Genomic_DNA"/>
</dbReference>
<gene>
    <name evidence="1" type="ORF">H2136_18020</name>
</gene>
<dbReference type="AlphaFoldDB" id="A0A926FPN5"/>
<reference evidence="1" key="1">
    <citation type="submission" date="2020-07" db="EMBL/GenBank/DDBJ databases">
        <title>Carbapenem Resistant Aeromonas hydrophila Carrying blacphA7 Isolated from Two Solid Organ Transplant Patients.</title>
        <authorList>
            <person name="Hilt E."/>
            <person name="Fitzwater S.P."/>
            <person name="Ward K."/>
            <person name="De St Maurice A."/>
            <person name="Chandrasekaran S."/>
            <person name="Garner O.B."/>
            <person name="Yang S."/>
        </authorList>
    </citation>
    <scope>NUCLEOTIDE SEQUENCE</scope>
    <source>
        <strain evidence="1">B-1</strain>
    </source>
</reference>
<sequence>MTGHQQGTQDPDWREEGDEVMAVWGKITAPPPHTIFKPPLNSVRFNAGHFIHTLVAEIAHSGAESV</sequence>